<accession>A0A5C7I3G8</accession>
<evidence type="ECO:0000313" key="2">
    <source>
        <dbReference type="EMBL" id="TXG63479.1"/>
    </source>
</evidence>
<sequence length="333" mass="37882">MALSPNSLPNTGRARLLHGAMDSFTFKNFVQTGVNLVEVGECDVDHISLITLVHAICEKLSGNSDVPTGDYHVWAQIPWFGDKYGVGNDSELLELFSMFEDRGLDKVVFELDDYFYIPTPPKEPQVLDVEGGYEPLELKPEQVRIARLVKGNPFKRMVDGMISFHIGQIFNSKEHMRDVFKEVYNNKEAKVKWIAFKFEKLVKSNLSIDVKVIGDLLKENYKVSVDMHKLYRAKHRVLKELANEHANCFGYLRRPFIGVDGCHLKGPFGGVLLAAVSLNANNGLFPLAVCICEKETQESWKWFLYNLKIFLNYPTNRNLTFMSDRQKGVIAAL</sequence>
<organism evidence="2 3">
    <name type="scientific">Acer yangbiense</name>
    <dbReference type="NCBI Taxonomy" id="1000413"/>
    <lineage>
        <taxon>Eukaryota</taxon>
        <taxon>Viridiplantae</taxon>
        <taxon>Streptophyta</taxon>
        <taxon>Embryophyta</taxon>
        <taxon>Tracheophyta</taxon>
        <taxon>Spermatophyta</taxon>
        <taxon>Magnoliopsida</taxon>
        <taxon>eudicotyledons</taxon>
        <taxon>Gunneridae</taxon>
        <taxon>Pentapetalae</taxon>
        <taxon>rosids</taxon>
        <taxon>malvids</taxon>
        <taxon>Sapindales</taxon>
        <taxon>Sapindaceae</taxon>
        <taxon>Hippocastanoideae</taxon>
        <taxon>Acereae</taxon>
        <taxon>Acer</taxon>
    </lineage>
</organism>
<dbReference type="PANTHER" id="PTHR31973">
    <property type="entry name" value="POLYPROTEIN, PUTATIVE-RELATED"/>
    <property type="match status" value="1"/>
</dbReference>
<proteinExistence type="predicted"/>
<dbReference type="OrthoDB" id="1918246at2759"/>
<dbReference type="InterPro" id="IPR018289">
    <property type="entry name" value="MULE_transposase_dom"/>
</dbReference>
<dbReference type="PANTHER" id="PTHR31973:SF197">
    <property type="entry name" value="SWIM-TYPE DOMAIN-CONTAINING PROTEIN"/>
    <property type="match status" value="1"/>
</dbReference>
<name>A0A5C7I3G8_9ROSI</name>
<comment type="caution">
    <text evidence="2">The sequence shown here is derived from an EMBL/GenBank/DDBJ whole genome shotgun (WGS) entry which is preliminary data.</text>
</comment>
<reference evidence="3" key="1">
    <citation type="journal article" date="2019" name="Gigascience">
        <title>De novo genome assembly of the endangered Acer yangbiense, a plant species with extremely small populations endemic to Yunnan Province, China.</title>
        <authorList>
            <person name="Yang J."/>
            <person name="Wariss H.M."/>
            <person name="Tao L."/>
            <person name="Zhang R."/>
            <person name="Yun Q."/>
            <person name="Hollingsworth P."/>
            <person name="Dao Z."/>
            <person name="Luo G."/>
            <person name="Guo H."/>
            <person name="Ma Y."/>
            <person name="Sun W."/>
        </authorList>
    </citation>
    <scope>NUCLEOTIDE SEQUENCE [LARGE SCALE GENOMIC DNA]</scope>
    <source>
        <strain evidence="3">cv. Malutang</strain>
    </source>
</reference>
<feature type="domain" description="MULE transposase" evidence="1">
    <location>
        <begin position="257"/>
        <end position="333"/>
    </location>
</feature>
<gene>
    <name evidence="2" type="ORF">EZV62_010473</name>
</gene>
<keyword evidence="3" id="KW-1185">Reference proteome</keyword>
<dbReference type="Proteomes" id="UP000323000">
    <property type="component" value="Chromosome 4"/>
</dbReference>
<evidence type="ECO:0000313" key="3">
    <source>
        <dbReference type="Proteomes" id="UP000323000"/>
    </source>
</evidence>
<dbReference type="Pfam" id="PF10551">
    <property type="entry name" value="MULE"/>
    <property type="match status" value="1"/>
</dbReference>
<dbReference type="AlphaFoldDB" id="A0A5C7I3G8"/>
<protein>
    <recommendedName>
        <fullName evidence="1">MULE transposase domain-containing protein</fullName>
    </recommendedName>
</protein>
<dbReference type="EMBL" id="VAHF01000004">
    <property type="protein sequence ID" value="TXG63479.1"/>
    <property type="molecule type" value="Genomic_DNA"/>
</dbReference>
<evidence type="ECO:0000259" key="1">
    <source>
        <dbReference type="Pfam" id="PF10551"/>
    </source>
</evidence>